<dbReference type="InterPro" id="IPR050768">
    <property type="entry name" value="UPF0353/GerABKA_families"/>
</dbReference>
<feature type="transmembrane region" description="Helical" evidence="3">
    <location>
        <begin position="336"/>
        <end position="354"/>
    </location>
</feature>
<feature type="transmembrane region" description="Helical" evidence="3">
    <location>
        <begin position="386"/>
        <end position="405"/>
    </location>
</feature>
<evidence type="ECO:0000313" key="5">
    <source>
        <dbReference type="Proteomes" id="UP001524478"/>
    </source>
</evidence>
<evidence type="ECO:0000256" key="1">
    <source>
        <dbReference type="ARBA" id="ARBA00005278"/>
    </source>
</evidence>
<dbReference type="InterPro" id="IPR004995">
    <property type="entry name" value="Spore_Ger"/>
</dbReference>
<reference evidence="4 5" key="1">
    <citation type="submission" date="2022-06" db="EMBL/GenBank/DDBJ databases">
        <title>Isolation of gut microbiota from human fecal samples.</title>
        <authorList>
            <person name="Pamer E.G."/>
            <person name="Barat B."/>
            <person name="Waligurski E."/>
            <person name="Medina S."/>
            <person name="Paddock L."/>
            <person name="Mostad J."/>
        </authorList>
    </citation>
    <scope>NUCLEOTIDE SEQUENCE [LARGE SCALE GENOMIC DNA]</scope>
    <source>
        <strain evidence="4 5">DFI.7.95</strain>
    </source>
</reference>
<dbReference type="PANTHER" id="PTHR22550">
    <property type="entry name" value="SPORE GERMINATION PROTEIN"/>
    <property type="match status" value="1"/>
</dbReference>
<gene>
    <name evidence="4" type="ORF">NE686_12840</name>
</gene>
<name>A0ABT1SBY1_9FIRM</name>
<keyword evidence="3" id="KW-0812">Transmembrane</keyword>
<dbReference type="RefSeq" id="WP_256311808.1">
    <property type="nucleotide sequence ID" value="NZ_JANGAC010000009.1"/>
</dbReference>
<proteinExistence type="inferred from homology"/>
<dbReference type="EMBL" id="JANGAC010000009">
    <property type="protein sequence ID" value="MCQ4923980.1"/>
    <property type="molecule type" value="Genomic_DNA"/>
</dbReference>
<comment type="similarity">
    <text evidence="1">Belongs to the GerABKA family.</text>
</comment>
<comment type="caution">
    <text evidence="4">The sequence shown here is derived from an EMBL/GenBank/DDBJ whole genome shotgun (WGS) entry which is preliminary data.</text>
</comment>
<feature type="transmembrane region" description="Helical" evidence="3">
    <location>
        <begin position="417"/>
        <end position="440"/>
    </location>
</feature>
<dbReference type="PANTHER" id="PTHR22550:SF5">
    <property type="entry name" value="LEUCINE ZIPPER PROTEIN 4"/>
    <property type="match status" value="1"/>
</dbReference>
<feature type="transmembrane region" description="Helical" evidence="3">
    <location>
        <begin position="361"/>
        <end position="380"/>
    </location>
</feature>
<protein>
    <submittedName>
        <fullName evidence="4">Spore germination protein</fullName>
    </submittedName>
</protein>
<dbReference type="PIRSF" id="PIRSF005690">
    <property type="entry name" value="GerBA"/>
    <property type="match status" value="1"/>
</dbReference>
<evidence type="ECO:0000256" key="2">
    <source>
        <dbReference type="ARBA" id="ARBA00023136"/>
    </source>
</evidence>
<dbReference type="Proteomes" id="UP001524478">
    <property type="component" value="Unassembled WGS sequence"/>
</dbReference>
<keyword evidence="5" id="KW-1185">Reference proteome</keyword>
<feature type="transmembrane region" description="Helical" evidence="3">
    <location>
        <begin position="294"/>
        <end position="316"/>
    </location>
</feature>
<accession>A0ABT1SBY1</accession>
<evidence type="ECO:0000313" key="4">
    <source>
        <dbReference type="EMBL" id="MCQ4923980.1"/>
    </source>
</evidence>
<organism evidence="4 5">
    <name type="scientific">Tissierella carlieri</name>
    <dbReference type="NCBI Taxonomy" id="689904"/>
    <lineage>
        <taxon>Bacteria</taxon>
        <taxon>Bacillati</taxon>
        <taxon>Bacillota</taxon>
        <taxon>Tissierellia</taxon>
        <taxon>Tissierellales</taxon>
        <taxon>Tissierellaceae</taxon>
        <taxon>Tissierella</taxon>
    </lineage>
</organism>
<sequence>MQKILLKDLEKNEEVFKTLFTDCDDIIFRKIEIGDVYRVKMTLIYIDGLVNKEYIAEHAIYSLFIEEEIKTFSLKGFKTPLIDIISKETLTTIDVKEEFHIDNIVNSVLSGDTVILIDKVDKCLVFDSKGWASRSISEPQTETVIRGPRDGFTESVKVNMTLVRRRIKDTNLKIKMQTVGRRSQTSLAIMYMEDIVDKTLVREVNERLKSVDIDAVLDSSMLENLIEDNYMSAFPQIENTERPDSAAAALYEGRVVIIVDNSPFALIVPATVGTLLQSSEDYYTRWQEAQGVRVLRLVAVVLSLLSPALYIAIISYHPGLLPTKLTYYLAASRINVPFPAVVETFLMEVTIELIREAGTRISGPIGTTIGIVGGLIIGQAAVEAGIVSAILIIIVAITTIASFAIPSYEFAAGLRVWRFILILGAAIFGLYGIMLGVILLGTHLIKLNSFGVPFTSPYSGLGVRTGELKDTLTKAPIQELKERPTFTRPRNKIRMRRSWKDERK</sequence>
<keyword evidence="3" id="KW-1133">Transmembrane helix</keyword>
<evidence type="ECO:0000256" key="3">
    <source>
        <dbReference type="SAM" id="Phobius"/>
    </source>
</evidence>
<keyword evidence="2 3" id="KW-0472">Membrane</keyword>
<dbReference type="Pfam" id="PF03323">
    <property type="entry name" value="GerA"/>
    <property type="match status" value="1"/>
</dbReference>